<dbReference type="GeneID" id="25903646"/>
<dbReference type="Proteomes" id="UP000054560">
    <property type="component" value="Unassembled WGS sequence"/>
</dbReference>
<feature type="transmembrane region" description="Helical" evidence="1">
    <location>
        <begin position="81"/>
        <end position="100"/>
    </location>
</feature>
<dbReference type="AlphaFoldDB" id="A0A0L0G713"/>
<feature type="transmembrane region" description="Helical" evidence="1">
    <location>
        <begin position="112"/>
        <end position="134"/>
    </location>
</feature>
<feature type="transmembrane region" description="Helical" evidence="1">
    <location>
        <begin position="52"/>
        <end position="69"/>
    </location>
</feature>
<reference evidence="2 3" key="1">
    <citation type="submission" date="2011-02" db="EMBL/GenBank/DDBJ databases">
        <title>The Genome Sequence of Sphaeroforma arctica JP610.</title>
        <authorList>
            <consortium name="The Broad Institute Genome Sequencing Platform"/>
            <person name="Russ C."/>
            <person name="Cuomo C."/>
            <person name="Young S.K."/>
            <person name="Zeng Q."/>
            <person name="Gargeya S."/>
            <person name="Alvarado L."/>
            <person name="Berlin A."/>
            <person name="Chapman S.B."/>
            <person name="Chen Z."/>
            <person name="Freedman E."/>
            <person name="Gellesch M."/>
            <person name="Goldberg J."/>
            <person name="Griggs A."/>
            <person name="Gujja S."/>
            <person name="Heilman E."/>
            <person name="Heiman D."/>
            <person name="Howarth C."/>
            <person name="Mehta T."/>
            <person name="Neiman D."/>
            <person name="Pearson M."/>
            <person name="Roberts A."/>
            <person name="Saif S."/>
            <person name="Shea T."/>
            <person name="Shenoy N."/>
            <person name="Sisk P."/>
            <person name="Stolte C."/>
            <person name="Sykes S."/>
            <person name="White J."/>
            <person name="Yandava C."/>
            <person name="Burger G."/>
            <person name="Gray M.W."/>
            <person name="Holland P.W.H."/>
            <person name="King N."/>
            <person name="Lang F.B.F."/>
            <person name="Roger A.J."/>
            <person name="Ruiz-Trillo I."/>
            <person name="Haas B."/>
            <person name="Nusbaum C."/>
            <person name="Birren B."/>
        </authorList>
    </citation>
    <scope>NUCLEOTIDE SEQUENCE [LARGE SCALE GENOMIC DNA]</scope>
    <source>
        <strain evidence="2 3">JP610</strain>
    </source>
</reference>
<protein>
    <submittedName>
        <fullName evidence="2">Uncharacterized protein</fullName>
    </submittedName>
</protein>
<organism evidence="2 3">
    <name type="scientific">Sphaeroforma arctica JP610</name>
    <dbReference type="NCBI Taxonomy" id="667725"/>
    <lineage>
        <taxon>Eukaryota</taxon>
        <taxon>Ichthyosporea</taxon>
        <taxon>Ichthyophonida</taxon>
        <taxon>Sphaeroforma</taxon>
    </lineage>
</organism>
<dbReference type="RefSeq" id="XP_014158553.1">
    <property type="nucleotide sequence ID" value="XM_014303078.1"/>
</dbReference>
<keyword evidence="1" id="KW-0812">Transmembrane</keyword>
<keyword evidence="3" id="KW-1185">Reference proteome</keyword>
<accession>A0A0L0G713</accession>
<dbReference type="EMBL" id="KQ241750">
    <property type="protein sequence ID" value="KNC84651.1"/>
    <property type="molecule type" value="Genomic_DNA"/>
</dbReference>
<sequence>MLEAFVFVGNAIIESGACLIIVLAPEQLFPQLKGADFLAVSDYHSPMELCRFWGAAIGALVVMNTACVFDSQASYGKRAVAMGMVVYHTAITYFMAQRVLHFPAVGGVAQEYMAHVGVCGIHTFMGGLTSYWLLTSRATPKSKLF</sequence>
<name>A0A0L0G713_9EUKA</name>
<keyword evidence="1" id="KW-1133">Transmembrane helix</keyword>
<evidence type="ECO:0000256" key="1">
    <source>
        <dbReference type="SAM" id="Phobius"/>
    </source>
</evidence>
<gene>
    <name evidence="2" type="ORF">SARC_03142</name>
</gene>
<keyword evidence="1" id="KW-0472">Membrane</keyword>
<dbReference type="OrthoDB" id="2550823at2759"/>
<evidence type="ECO:0000313" key="3">
    <source>
        <dbReference type="Proteomes" id="UP000054560"/>
    </source>
</evidence>
<evidence type="ECO:0000313" key="2">
    <source>
        <dbReference type="EMBL" id="KNC84651.1"/>
    </source>
</evidence>
<proteinExistence type="predicted"/>